<evidence type="ECO:0000256" key="2">
    <source>
        <dbReference type="ARBA" id="ARBA00029447"/>
    </source>
</evidence>
<dbReference type="RefSeq" id="WP_386087641.1">
    <property type="nucleotide sequence ID" value="NZ_JBHRXN010000002.1"/>
</dbReference>
<dbReference type="PANTHER" id="PTHR32089:SF112">
    <property type="entry name" value="LYSOZYME-LIKE PROTEIN-RELATED"/>
    <property type="match status" value="1"/>
</dbReference>
<dbReference type="Gene3D" id="1.10.287.950">
    <property type="entry name" value="Methyl-accepting chemotaxis protein"/>
    <property type="match status" value="1"/>
</dbReference>
<dbReference type="Proteomes" id="UP001595741">
    <property type="component" value="Unassembled WGS sequence"/>
</dbReference>
<dbReference type="SMART" id="SM00304">
    <property type="entry name" value="HAMP"/>
    <property type="match status" value="1"/>
</dbReference>
<comment type="caution">
    <text evidence="7">The sequence shown here is derived from an EMBL/GenBank/DDBJ whole genome shotgun (WGS) entry which is preliminary data.</text>
</comment>
<organism evidence="7 8">
    <name type="scientific">Vogesella facilis</name>
    <dbReference type="NCBI Taxonomy" id="1655232"/>
    <lineage>
        <taxon>Bacteria</taxon>
        <taxon>Pseudomonadati</taxon>
        <taxon>Pseudomonadota</taxon>
        <taxon>Betaproteobacteria</taxon>
        <taxon>Neisseriales</taxon>
        <taxon>Chromobacteriaceae</taxon>
        <taxon>Vogesella</taxon>
    </lineage>
</organism>
<dbReference type="SUPFAM" id="SSF58104">
    <property type="entry name" value="Methyl-accepting chemotaxis protein (MCP) signaling domain"/>
    <property type="match status" value="1"/>
</dbReference>
<dbReference type="CDD" id="cd11386">
    <property type="entry name" value="MCP_signal"/>
    <property type="match status" value="1"/>
</dbReference>
<evidence type="ECO:0000259" key="6">
    <source>
        <dbReference type="PROSITE" id="PS50885"/>
    </source>
</evidence>
<evidence type="ECO:0000256" key="3">
    <source>
        <dbReference type="PROSITE-ProRule" id="PRU00284"/>
    </source>
</evidence>
<accession>A0ABV7RD73</accession>
<sequence>MNVLFVPVTLLMGRLRLSAKFLLIASVLILPTIYMLYMLDRTYRSQIGESEQELAGESLALAGFELLAASQQHRDLSALLLAGKRELAAPRQQAASRMRAAMQQIDQALAADRLGVKPGWLGVRAALDAQLQAWPQLKPEDNLARHTAVIKQQLDWLYSVASQSGMSLDPDNDTRNLQDLFFTIVLPASEHAGSARGLGALIAARNTIEQAERSRLGALASFLSQAAEQSVGRVQRGIERDDPGYAALARQSQQAAAQLGSAARFLNKNYVEAVLILTDPLDQLKLMDRTAAELHALGRLVLTEFRQRTELRIRQLSALRLTVVGTALLLVLIGGYLFVGATLSIRNAVVKLKNDAQRLADGALSTRVELGSRDELSQIANSFNHMAASLSGLVQQIRHTVSDVADTSLQLTNNAGEVSLASRKQAESTAAMAEAVQQVSSSIAQANAQARRSAERVLATAREAGAGEERMQATLLDIRQLAAQIGQLSAEVESMKQSSNQIGRIVQVINDIADQTNLLALNAAIEAARAGDAGRGFGVVADEVRKLAERTSTATEEIRGLVETISQDTERTAKGMSAARAGMEQSSGSVQTASQTLSSILSQSLASQEAAHEISVAMHQQHAASQQVADNVETIARMAKENTCHADANSKLAQSLQRQAEALSAQISTFQL</sequence>
<dbReference type="Pfam" id="PF00672">
    <property type="entry name" value="HAMP"/>
    <property type="match status" value="1"/>
</dbReference>
<dbReference type="InterPro" id="IPR004090">
    <property type="entry name" value="Chemotax_Me-accpt_rcpt"/>
</dbReference>
<dbReference type="InterPro" id="IPR003660">
    <property type="entry name" value="HAMP_dom"/>
</dbReference>
<name>A0ABV7RD73_9NEIS</name>
<dbReference type="PROSITE" id="PS50111">
    <property type="entry name" value="CHEMOTAXIS_TRANSDUC_2"/>
    <property type="match status" value="1"/>
</dbReference>
<feature type="transmembrane region" description="Helical" evidence="4">
    <location>
        <begin position="318"/>
        <end position="339"/>
    </location>
</feature>
<keyword evidence="4" id="KW-0472">Membrane</keyword>
<evidence type="ECO:0000313" key="7">
    <source>
        <dbReference type="EMBL" id="MFC3530838.1"/>
    </source>
</evidence>
<comment type="similarity">
    <text evidence="2">Belongs to the methyl-accepting chemotaxis (MCP) protein family.</text>
</comment>
<dbReference type="PRINTS" id="PR00260">
    <property type="entry name" value="CHEMTRNSDUCR"/>
</dbReference>
<gene>
    <name evidence="7" type="ORF">ACFOLG_01430</name>
</gene>
<dbReference type="InterPro" id="IPR004089">
    <property type="entry name" value="MCPsignal_dom"/>
</dbReference>
<dbReference type="PANTHER" id="PTHR32089">
    <property type="entry name" value="METHYL-ACCEPTING CHEMOTAXIS PROTEIN MCPB"/>
    <property type="match status" value="1"/>
</dbReference>
<keyword evidence="4" id="KW-0812">Transmembrane</keyword>
<evidence type="ECO:0000256" key="4">
    <source>
        <dbReference type="SAM" id="Phobius"/>
    </source>
</evidence>
<protein>
    <submittedName>
        <fullName evidence="7">Methyl-accepting chemotaxis protein</fullName>
    </submittedName>
</protein>
<dbReference type="CDD" id="cd06225">
    <property type="entry name" value="HAMP"/>
    <property type="match status" value="1"/>
</dbReference>
<proteinExistence type="inferred from homology"/>
<feature type="domain" description="HAMP" evidence="6">
    <location>
        <begin position="343"/>
        <end position="395"/>
    </location>
</feature>
<dbReference type="SMART" id="SM00283">
    <property type="entry name" value="MA"/>
    <property type="match status" value="1"/>
</dbReference>
<feature type="transmembrane region" description="Helical" evidence="4">
    <location>
        <begin position="20"/>
        <end position="39"/>
    </location>
</feature>
<dbReference type="PROSITE" id="PS50885">
    <property type="entry name" value="HAMP"/>
    <property type="match status" value="1"/>
</dbReference>
<feature type="domain" description="Methyl-accepting transducer" evidence="5">
    <location>
        <begin position="400"/>
        <end position="636"/>
    </location>
</feature>
<keyword evidence="1 3" id="KW-0807">Transducer</keyword>
<evidence type="ECO:0000259" key="5">
    <source>
        <dbReference type="PROSITE" id="PS50111"/>
    </source>
</evidence>
<reference evidence="8" key="1">
    <citation type="journal article" date="2019" name="Int. J. Syst. Evol. Microbiol.">
        <title>The Global Catalogue of Microorganisms (GCM) 10K type strain sequencing project: providing services to taxonomists for standard genome sequencing and annotation.</title>
        <authorList>
            <consortium name="The Broad Institute Genomics Platform"/>
            <consortium name="The Broad Institute Genome Sequencing Center for Infectious Disease"/>
            <person name="Wu L."/>
            <person name="Ma J."/>
        </authorList>
    </citation>
    <scope>NUCLEOTIDE SEQUENCE [LARGE SCALE GENOMIC DNA]</scope>
    <source>
        <strain evidence="8">KCTC 42742</strain>
    </source>
</reference>
<keyword evidence="8" id="KW-1185">Reference proteome</keyword>
<dbReference type="Pfam" id="PF00015">
    <property type="entry name" value="MCPsignal"/>
    <property type="match status" value="1"/>
</dbReference>
<dbReference type="EMBL" id="JBHRXN010000002">
    <property type="protein sequence ID" value="MFC3530838.1"/>
    <property type="molecule type" value="Genomic_DNA"/>
</dbReference>
<evidence type="ECO:0000313" key="8">
    <source>
        <dbReference type="Proteomes" id="UP001595741"/>
    </source>
</evidence>
<evidence type="ECO:0000256" key="1">
    <source>
        <dbReference type="ARBA" id="ARBA00023224"/>
    </source>
</evidence>
<keyword evidence="4" id="KW-1133">Transmembrane helix</keyword>